<dbReference type="SUPFAM" id="SSF50923">
    <property type="entry name" value="Hemopexin-like domain"/>
    <property type="match status" value="1"/>
</dbReference>
<dbReference type="Proteomes" id="UP001153636">
    <property type="component" value="Chromosome 2"/>
</dbReference>
<reference evidence="2" key="1">
    <citation type="submission" date="2022-01" db="EMBL/GenBank/DDBJ databases">
        <authorList>
            <person name="King R."/>
        </authorList>
    </citation>
    <scope>NUCLEOTIDE SEQUENCE</scope>
</reference>
<organism evidence="2 3">
    <name type="scientific">Psylliodes chrysocephalus</name>
    <dbReference type="NCBI Taxonomy" id="3402493"/>
    <lineage>
        <taxon>Eukaryota</taxon>
        <taxon>Metazoa</taxon>
        <taxon>Ecdysozoa</taxon>
        <taxon>Arthropoda</taxon>
        <taxon>Hexapoda</taxon>
        <taxon>Insecta</taxon>
        <taxon>Pterygota</taxon>
        <taxon>Neoptera</taxon>
        <taxon>Endopterygota</taxon>
        <taxon>Coleoptera</taxon>
        <taxon>Polyphaga</taxon>
        <taxon>Cucujiformia</taxon>
        <taxon>Chrysomeloidea</taxon>
        <taxon>Chrysomelidae</taxon>
        <taxon>Galerucinae</taxon>
        <taxon>Alticini</taxon>
        <taxon>Psylliodes</taxon>
    </lineage>
</organism>
<dbReference type="Gene3D" id="2.110.10.10">
    <property type="entry name" value="Hemopexin-like domain"/>
    <property type="match status" value="1"/>
</dbReference>
<dbReference type="AlphaFoldDB" id="A0A9P0CY44"/>
<dbReference type="PROSITE" id="PS51642">
    <property type="entry name" value="HEMOPEXIN_2"/>
    <property type="match status" value="1"/>
</dbReference>
<gene>
    <name evidence="2" type="ORF">PSYICH_LOCUS7527</name>
</gene>
<dbReference type="InterPro" id="IPR036375">
    <property type="entry name" value="Hemopexin-like_dom_sf"/>
</dbReference>
<dbReference type="InterPro" id="IPR018487">
    <property type="entry name" value="Hemopexin-like_repeat"/>
</dbReference>
<sequence length="148" mass="17814">MICIFHPHQDTISKQIVYVVTFPNLNIQHSFNLPIKNVKVINALFQTNSGQIYLLYNHNIYIEFNEPGEILNRERTRDLFPGIPEHLTSAFRYIDGHIYFFYRNTYYKYSEYTKNCRNRNPQLESVWRTMSLHIESIKNYVNKNNFVL</sequence>
<name>A0A9P0CY44_9CUCU</name>
<evidence type="ECO:0000313" key="2">
    <source>
        <dbReference type="EMBL" id="CAH1106817.1"/>
    </source>
</evidence>
<proteinExistence type="predicted"/>
<evidence type="ECO:0000313" key="3">
    <source>
        <dbReference type="Proteomes" id="UP001153636"/>
    </source>
</evidence>
<accession>A0A9P0CY44</accession>
<dbReference type="EMBL" id="OV651814">
    <property type="protein sequence ID" value="CAH1106817.1"/>
    <property type="molecule type" value="Genomic_DNA"/>
</dbReference>
<evidence type="ECO:0000256" key="1">
    <source>
        <dbReference type="PROSITE-ProRule" id="PRU01011"/>
    </source>
</evidence>
<protein>
    <submittedName>
        <fullName evidence="2">Uncharacterized protein</fullName>
    </submittedName>
</protein>
<dbReference type="OrthoDB" id="7550572at2759"/>
<keyword evidence="3" id="KW-1185">Reference proteome</keyword>
<feature type="repeat" description="Hemopexin" evidence="1">
    <location>
        <begin position="84"/>
        <end position="130"/>
    </location>
</feature>